<reference evidence="3" key="1">
    <citation type="journal article" date="2019" name="Int. J. Syst. Evol. Microbiol.">
        <title>The Global Catalogue of Microorganisms (GCM) 10K type strain sequencing project: providing services to taxonomists for standard genome sequencing and annotation.</title>
        <authorList>
            <consortium name="The Broad Institute Genomics Platform"/>
            <consortium name="The Broad Institute Genome Sequencing Center for Infectious Disease"/>
            <person name="Wu L."/>
            <person name="Ma J."/>
        </authorList>
    </citation>
    <scope>NUCLEOTIDE SEQUENCE [LARGE SCALE GENOMIC DNA]</scope>
    <source>
        <strain evidence="3">KCTC 12847</strain>
    </source>
</reference>
<keyword evidence="1" id="KW-0472">Membrane</keyword>
<dbReference type="Proteomes" id="UP001595640">
    <property type="component" value="Unassembled WGS sequence"/>
</dbReference>
<organism evidence="2 3">
    <name type="scientific">Modicisalibacter luteus</name>
    <dbReference type="NCBI Taxonomy" id="453962"/>
    <lineage>
        <taxon>Bacteria</taxon>
        <taxon>Pseudomonadati</taxon>
        <taxon>Pseudomonadota</taxon>
        <taxon>Gammaproteobacteria</taxon>
        <taxon>Oceanospirillales</taxon>
        <taxon>Halomonadaceae</taxon>
        <taxon>Modicisalibacter</taxon>
    </lineage>
</organism>
<keyword evidence="1" id="KW-0812">Transmembrane</keyword>
<name>A0ABV7M2S6_9GAMM</name>
<evidence type="ECO:0000313" key="3">
    <source>
        <dbReference type="Proteomes" id="UP001595640"/>
    </source>
</evidence>
<dbReference type="EMBL" id="JBHRUH010000019">
    <property type="protein sequence ID" value="MFC3292780.1"/>
    <property type="molecule type" value="Genomic_DNA"/>
</dbReference>
<keyword evidence="1" id="KW-1133">Transmembrane helix</keyword>
<feature type="transmembrane region" description="Helical" evidence="1">
    <location>
        <begin position="151"/>
        <end position="170"/>
    </location>
</feature>
<sequence>MDPVRLRFEVMRELYQSQRDRREQIRSSVATPVSALAFTVFNLSTLATNYHLEHWNYPVNLAIGVLFFTSVVLLLSGAAFIINLERGFIYVDPPDLKELVEAENKLKEQGDKSDEAIAAQMQDMMSGSYDIVYRWYFAANEQAAHDRTRGLHLILLSLGLIVVTFALLPFQK</sequence>
<feature type="transmembrane region" description="Helical" evidence="1">
    <location>
        <begin position="29"/>
        <end position="47"/>
    </location>
</feature>
<feature type="transmembrane region" description="Helical" evidence="1">
    <location>
        <begin position="59"/>
        <end position="82"/>
    </location>
</feature>
<evidence type="ECO:0000313" key="2">
    <source>
        <dbReference type="EMBL" id="MFC3292780.1"/>
    </source>
</evidence>
<dbReference type="RefSeq" id="WP_156817470.1">
    <property type="nucleotide sequence ID" value="NZ_BMXD01000010.1"/>
</dbReference>
<keyword evidence="3" id="KW-1185">Reference proteome</keyword>
<comment type="caution">
    <text evidence="2">The sequence shown here is derived from an EMBL/GenBank/DDBJ whole genome shotgun (WGS) entry which is preliminary data.</text>
</comment>
<evidence type="ECO:0000256" key="1">
    <source>
        <dbReference type="SAM" id="Phobius"/>
    </source>
</evidence>
<accession>A0ABV7M2S6</accession>
<gene>
    <name evidence="2" type="ORF">ACFOEI_11980</name>
</gene>
<protein>
    <submittedName>
        <fullName evidence="2">Uncharacterized protein</fullName>
    </submittedName>
</protein>
<proteinExistence type="predicted"/>